<keyword evidence="3" id="KW-1185">Reference proteome</keyword>
<dbReference type="RefSeq" id="XP_031088981.1">
    <property type="nucleotide sequence ID" value="XM_031223642.1"/>
</dbReference>
<dbReference type="GeneID" id="42057922"/>
<feature type="compositionally biased region" description="Basic and acidic residues" evidence="1">
    <location>
        <begin position="7"/>
        <end position="41"/>
    </location>
</feature>
<organism evidence="2 3">
    <name type="scientific">Fusarium proliferatum (strain ET1)</name>
    <name type="common">Orchid endophyte fungus</name>
    <dbReference type="NCBI Taxonomy" id="1227346"/>
    <lineage>
        <taxon>Eukaryota</taxon>
        <taxon>Fungi</taxon>
        <taxon>Dikarya</taxon>
        <taxon>Ascomycota</taxon>
        <taxon>Pezizomycotina</taxon>
        <taxon>Sordariomycetes</taxon>
        <taxon>Hypocreomycetidae</taxon>
        <taxon>Hypocreales</taxon>
        <taxon>Nectriaceae</taxon>
        <taxon>Fusarium</taxon>
        <taxon>Fusarium fujikuroi species complex</taxon>
    </lineage>
</organism>
<name>A0A1L7W793_FUSPR</name>
<dbReference type="AlphaFoldDB" id="A0A1L7W793"/>
<comment type="caution">
    <text evidence="2">The sequence shown here is derived from an EMBL/GenBank/DDBJ whole genome shotgun (WGS) entry which is preliminary data.</text>
</comment>
<reference evidence="3" key="1">
    <citation type="journal article" date="2016" name="Genome Biol. Evol.">
        <title>Comparative 'omics' of the Fusarium fujikuroi species complex highlights differences in genetic potential and metabolite synthesis.</title>
        <authorList>
            <person name="Niehaus E.-M."/>
            <person name="Muensterkoetter M."/>
            <person name="Proctor R.H."/>
            <person name="Brown D.W."/>
            <person name="Sharon A."/>
            <person name="Idan Y."/>
            <person name="Oren-Young L."/>
            <person name="Sieber C.M."/>
            <person name="Novak O."/>
            <person name="Pencik A."/>
            <person name="Tarkowska D."/>
            <person name="Hromadova K."/>
            <person name="Freeman S."/>
            <person name="Maymon M."/>
            <person name="Elazar M."/>
            <person name="Youssef S.A."/>
            <person name="El-Shabrawy E.S.M."/>
            <person name="Shalaby A.B.A."/>
            <person name="Houterman P."/>
            <person name="Brock N.L."/>
            <person name="Burkhardt I."/>
            <person name="Tsavkelova E.A."/>
            <person name="Dickschat J.S."/>
            <person name="Galuszka P."/>
            <person name="Gueldener U."/>
            <person name="Tudzynski B."/>
        </authorList>
    </citation>
    <scope>NUCLEOTIDE SEQUENCE [LARGE SCALE GENOMIC DNA]</scope>
    <source>
        <strain evidence="3">ET1</strain>
    </source>
</reference>
<evidence type="ECO:0000313" key="2">
    <source>
        <dbReference type="EMBL" id="CZR48448.1"/>
    </source>
</evidence>
<sequence>MTPRKGVGGDKVEKKTPTGKKADKDKTPSDGKKGPAKKDDAADVPPAVERYPPCRPCLKRALHGRSDGTCMQKPNKRRYERCSCGGECSVIPPKTKDVCLFFLAYHHKHPTVNDEDSDAETSQTDIAKEKRNRRIAAKTVLKGYDAGGRKQDLDLK</sequence>
<dbReference type="EMBL" id="FJOF01000013">
    <property type="protein sequence ID" value="CZR48448.1"/>
    <property type="molecule type" value="Genomic_DNA"/>
</dbReference>
<gene>
    <name evidence="2" type="ORF">FPRO_13058</name>
</gene>
<accession>A0A1L7W793</accession>
<dbReference type="VEuPathDB" id="FungiDB:FPRO_13058"/>
<proteinExistence type="predicted"/>
<evidence type="ECO:0000313" key="3">
    <source>
        <dbReference type="Proteomes" id="UP000183971"/>
    </source>
</evidence>
<protein>
    <submittedName>
        <fullName evidence="2">Uncharacterized protein</fullName>
    </submittedName>
</protein>
<evidence type="ECO:0000256" key="1">
    <source>
        <dbReference type="SAM" id="MobiDB-lite"/>
    </source>
</evidence>
<feature type="region of interest" description="Disordered" evidence="1">
    <location>
        <begin position="1"/>
        <end position="54"/>
    </location>
</feature>
<dbReference type="Proteomes" id="UP000183971">
    <property type="component" value="Unassembled WGS sequence"/>
</dbReference>
<feature type="region of interest" description="Disordered" evidence="1">
    <location>
        <begin position="111"/>
        <end position="131"/>
    </location>
</feature>